<accession>A0A174ALV7</accession>
<dbReference type="AlphaFoldDB" id="A0A174ALV7"/>
<protein>
    <submittedName>
        <fullName evidence="1">Uncharacterized protein</fullName>
    </submittedName>
</protein>
<dbReference type="Proteomes" id="UP000095395">
    <property type="component" value="Unassembled WGS sequence"/>
</dbReference>
<name>A0A174ALV7_9FIRM</name>
<proteinExistence type="predicted"/>
<sequence length="56" mass="6890">MGFHPNDKRSLVIRSKTHTTFFIFLLDKVKYRFYTVCSWKRKYSVFDMKIGFRFAM</sequence>
<reference evidence="1 2" key="1">
    <citation type="submission" date="2015-09" db="EMBL/GenBank/DDBJ databases">
        <authorList>
            <consortium name="Pathogen Informatics"/>
        </authorList>
    </citation>
    <scope>NUCLEOTIDE SEQUENCE [LARGE SCALE GENOMIC DNA]</scope>
    <source>
        <strain evidence="1 2">2789STDY5608835</strain>
    </source>
</reference>
<gene>
    <name evidence="1" type="ORF">ERS852392_01638</name>
</gene>
<dbReference type="EMBL" id="CYYR01000009">
    <property type="protein sequence ID" value="CUN89532.1"/>
    <property type="molecule type" value="Genomic_DNA"/>
</dbReference>
<organism evidence="1 2">
    <name type="scientific">Roseburia inulinivorans</name>
    <dbReference type="NCBI Taxonomy" id="360807"/>
    <lineage>
        <taxon>Bacteria</taxon>
        <taxon>Bacillati</taxon>
        <taxon>Bacillota</taxon>
        <taxon>Clostridia</taxon>
        <taxon>Lachnospirales</taxon>
        <taxon>Lachnospiraceae</taxon>
        <taxon>Roseburia</taxon>
    </lineage>
</organism>
<evidence type="ECO:0000313" key="2">
    <source>
        <dbReference type="Proteomes" id="UP000095395"/>
    </source>
</evidence>
<evidence type="ECO:0000313" key="1">
    <source>
        <dbReference type="EMBL" id="CUN89532.1"/>
    </source>
</evidence>